<dbReference type="InterPro" id="IPR032799">
    <property type="entry name" value="TAXi_C"/>
</dbReference>
<dbReference type="EMBL" id="RWGY01000007">
    <property type="protein sequence ID" value="TVU37298.1"/>
    <property type="molecule type" value="Genomic_DNA"/>
</dbReference>
<dbReference type="PANTHER" id="PTHR47967:SF117">
    <property type="entry name" value="PEPTIDASE A1 DOMAIN-CONTAINING PROTEIN"/>
    <property type="match status" value="1"/>
</dbReference>
<sequence>MASYGWTYAVQVGIGTGPGLKYYMLQLDLTGVLTWMQCEPSVPDLPQTSPIFDSSESPTYGYVDARRCKAPYTPAGQDSTGIMSPQRPSAVPAYHIRVIGVLLNRQELSDIPANAFQGGCGVDVGTTMSRMIQPAYGVLDHALMAHLARFGAQRFAVPGYNLCVLDTPVIRANLPSMALDLYGGTLLDIAPAQLFVVVSDQGNQYLCFTVVPDEHQTVLGAMQQVNTQFVFDLPNNKISFAPAQC</sequence>
<gene>
    <name evidence="5" type="ORF">EJB05_10606</name>
</gene>
<keyword evidence="2" id="KW-0645">Protease</keyword>
<reference evidence="5 6" key="1">
    <citation type="journal article" date="2019" name="Sci. Rep.">
        <title>A high-quality genome of Eragrostis curvula grass provides insights into Poaceae evolution and supports new strategies to enhance forage quality.</title>
        <authorList>
            <person name="Carballo J."/>
            <person name="Santos B.A.C.M."/>
            <person name="Zappacosta D."/>
            <person name="Garbus I."/>
            <person name="Selva J.P."/>
            <person name="Gallo C.A."/>
            <person name="Diaz A."/>
            <person name="Albertini E."/>
            <person name="Caccamo M."/>
            <person name="Echenique V."/>
        </authorList>
    </citation>
    <scope>NUCLEOTIDE SEQUENCE [LARGE SCALE GENOMIC DNA]</scope>
    <source>
        <strain evidence="6">cv. Victoria</strain>
        <tissue evidence="5">Leaf</tissue>
    </source>
</reference>
<name>A0A5J9VNC2_9POAL</name>
<comment type="caution">
    <text evidence="5">The sequence shown here is derived from an EMBL/GenBank/DDBJ whole genome shotgun (WGS) entry which is preliminary data.</text>
</comment>
<dbReference type="InterPro" id="IPR051708">
    <property type="entry name" value="Plant_Aspart_Prot_A1"/>
</dbReference>
<dbReference type="InterPro" id="IPR021109">
    <property type="entry name" value="Peptidase_aspartic_dom_sf"/>
</dbReference>
<dbReference type="PROSITE" id="PS51767">
    <property type="entry name" value="PEPTIDASE_A1"/>
    <property type="match status" value="1"/>
</dbReference>
<evidence type="ECO:0000256" key="1">
    <source>
        <dbReference type="ARBA" id="ARBA00007447"/>
    </source>
</evidence>
<protein>
    <recommendedName>
        <fullName evidence="4">Peptidase A1 domain-containing protein</fullName>
    </recommendedName>
</protein>
<dbReference type="Gene3D" id="2.40.70.10">
    <property type="entry name" value="Acid Proteases"/>
    <property type="match status" value="1"/>
</dbReference>
<evidence type="ECO:0000313" key="5">
    <source>
        <dbReference type="EMBL" id="TVU37298.1"/>
    </source>
</evidence>
<organism evidence="5 6">
    <name type="scientific">Eragrostis curvula</name>
    <name type="common">weeping love grass</name>
    <dbReference type="NCBI Taxonomy" id="38414"/>
    <lineage>
        <taxon>Eukaryota</taxon>
        <taxon>Viridiplantae</taxon>
        <taxon>Streptophyta</taxon>
        <taxon>Embryophyta</taxon>
        <taxon>Tracheophyta</taxon>
        <taxon>Spermatophyta</taxon>
        <taxon>Magnoliopsida</taxon>
        <taxon>Liliopsida</taxon>
        <taxon>Poales</taxon>
        <taxon>Poaceae</taxon>
        <taxon>PACMAD clade</taxon>
        <taxon>Chloridoideae</taxon>
        <taxon>Eragrostideae</taxon>
        <taxon>Eragrostidinae</taxon>
        <taxon>Eragrostis</taxon>
    </lineage>
</organism>
<evidence type="ECO:0000256" key="3">
    <source>
        <dbReference type="ARBA" id="ARBA00022801"/>
    </source>
</evidence>
<dbReference type="Proteomes" id="UP000324897">
    <property type="component" value="Chromosome 4"/>
</dbReference>
<accession>A0A5J9VNC2</accession>
<evidence type="ECO:0000313" key="6">
    <source>
        <dbReference type="Proteomes" id="UP000324897"/>
    </source>
</evidence>
<feature type="non-terminal residue" evidence="5">
    <location>
        <position position="1"/>
    </location>
</feature>
<dbReference type="SUPFAM" id="SSF50630">
    <property type="entry name" value="Acid proteases"/>
    <property type="match status" value="2"/>
</dbReference>
<feature type="domain" description="Peptidase A1" evidence="4">
    <location>
        <begin position="1"/>
        <end position="241"/>
    </location>
</feature>
<dbReference type="GO" id="GO:0006508">
    <property type="term" value="P:proteolysis"/>
    <property type="evidence" value="ECO:0007669"/>
    <property type="project" value="UniProtKB-KW"/>
</dbReference>
<evidence type="ECO:0000256" key="2">
    <source>
        <dbReference type="ARBA" id="ARBA00022670"/>
    </source>
</evidence>
<dbReference type="Pfam" id="PF14541">
    <property type="entry name" value="TAXi_C"/>
    <property type="match status" value="1"/>
</dbReference>
<evidence type="ECO:0000259" key="4">
    <source>
        <dbReference type="PROSITE" id="PS51767"/>
    </source>
</evidence>
<keyword evidence="3" id="KW-0378">Hydrolase</keyword>
<comment type="similarity">
    <text evidence="1">Belongs to the peptidase A1 family.</text>
</comment>
<dbReference type="Gramene" id="TVU37298">
    <property type="protein sequence ID" value="TVU37298"/>
    <property type="gene ID" value="EJB05_10606"/>
</dbReference>
<dbReference type="Pfam" id="PF14543">
    <property type="entry name" value="TAXi_N"/>
    <property type="match status" value="1"/>
</dbReference>
<dbReference type="GO" id="GO:0008233">
    <property type="term" value="F:peptidase activity"/>
    <property type="evidence" value="ECO:0007669"/>
    <property type="project" value="UniProtKB-KW"/>
</dbReference>
<dbReference type="GO" id="GO:0005576">
    <property type="term" value="C:extracellular region"/>
    <property type="evidence" value="ECO:0007669"/>
    <property type="project" value="TreeGrafter"/>
</dbReference>
<keyword evidence="6" id="KW-1185">Reference proteome</keyword>
<proteinExistence type="inferred from homology"/>
<dbReference type="InterPro" id="IPR032861">
    <property type="entry name" value="TAXi_N"/>
</dbReference>
<dbReference type="PANTHER" id="PTHR47967">
    <property type="entry name" value="OS07G0603500 PROTEIN-RELATED"/>
    <property type="match status" value="1"/>
</dbReference>
<dbReference type="OrthoDB" id="1710038at2759"/>
<dbReference type="AlphaFoldDB" id="A0A5J9VNC2"/>
<dbReference type="InterPro" id="IPR033121">
    <property type="entry name" value="PEPTIDASE_A1"/>
</dbReference>